<feature type="compositionally biased region" description="Basic and acidic residues" evidence="2">
    <location>
        <begin position="2237"/>
        <end position="2263"/>
    </location>
</feature>
<reference evidence="3" key="1">
    <citation type="journal article" date="2021" name="Proc. Natl. Acad. Sci. U.S.A.">
        <title>A Catalog of Tens of Thousands of Viruses from Human Metagenomes Reveals Hidden Associations with Chronic Diseases.</title>
        <authorList>
            <person name="Tisza M.J."/>
            <person name="Buck C.B."/>
        </authorList>
    </citation>
    <scope>NUCLEOTIDE SEQUENCE</scope>
    <source>
        <strain evidence="3">CtWDt29</strain>
    </source>
</reference>
<dbReference type="EMBL" id="BK015261">
    <property type="protein sequence ID" value="DAD98405.1"/>
    <property type="molecule type" value="Genomic_DNA"/>
</dbReference>
<feature type="compositionally biased region" description="Basic and acidic residues" evidence="2">
    <location>
        <begin position="1650"/>
        <end position="1667"/>
    </location>
</feature>
<name>A0A8S5NUE2_9CAUD</name>
<evidence type="ECO:0000313" key="3">
    <source>
        <dbReference type="EMBL" id="DAD98405.1"/>
    </source>
</evidence>
<feature type="coiled-coil region" evidence="1">
    <location>
        <begin position="1026"/>
        <end position="1074"/>
    </location>
</feature>
<accession>A0A8S5NUE2</accession>
<keyword evidence="1" id="KW-0175">Coiled coil</keyword>
<dbReference type="PANTHER" id="PTHR34491">
    <property type="entry name" value="A-TYPE INCLUSION PROTEIN, PUTATIVE-RELATED"/>
    <property type="match status" value="1"/>
</dbReference>
<evidence type="ECO:0000256" key="2">
    <source>
        <dbReference type="SAM" id="MobiDB-lite"/>
    </source>
</evidence>
<organism evidence="3">
    <name type="scientific">CrAss-like virus sp. ctWDt29</name>
    <dbReference type="NCBI Taxonomy" id="2825836"/>
    <lineage>
        <taxon>Viruses</taxon>
        <taxon>Duplodnaviria</taxon>
        <taxon>Heunggongvirae</taxon>
        <taxon>Uroviricota</taxon>
        <taxon>Caudoviricetes</taxon>
        <taxon>Crassvirales</taxon>
    </lineage>
</organism>
<feature type="compositionally biased region" description="Basic and acidic residues" evidence="2">
    <location>
        <begin position="1360"/>
        <end position="1405"/>
    </location>
</feature>
<sequence>MPIEKIRGLRGLKGLDSLSPEERDAFMKANANVLDQYHNLNNRDKAANILYMNQKYINTFGLDAFNLNNDGTEDSFNFRNKQTKAELTWKAFEGAYGKDDNFNELATFLDTDGMYDLLNNDEYLGKTKIRNKFIKNINDSKAMQKAYDSSLNIPYTEAAFAKGIIRSKTAINPYEQKGKDEKRDKEILDKLYAESQQRREKDIQGDANIMYANMLDADTNGQKNIASWLKDFDKMASKNSNYYFKFKNSSWLKDYDDENKLKDYAKYQALKQKYGEGVALQYLDRDIQNRIAEAQDGKFTGNTLKGVLTTAWSDIGSDIALFANMKNWYDVDRMAIINQGKDPDKPIYDKKGKIVDYKRNENIWTNPDYWNNVYKYNTFSPTEIKAIEEKGGISTDVNVREYGYTPDFFSWDTVQEGFKQSGHFIEPLLTTALTGGAGRLVGMGANAAMKGVGLSAKAMQTANKAGRVINDVLVRATTGLSGSQLEAMGTFDEQMETAKQKIREQINSELHDYQRSIDYNSKESKAALDYYYKQLKIKDNRRVASGSREGMTQLPMSDETLKAQAKQMYTNQLLGAKQKELEELHKKDEMEAARAATKAYMTNFALDCVKNIPLTTAVQKFLIAKGSMRGAFDNTIDKNIIADIEKGGVKRAVGKGDKEIRFSSGKGLAKEIGKQFAGGFADEYLDGINASFAGGVGSNVFDNYMKRNYDPEAYDSTVDSFAGNFLAGLSEGMEGITDRQNLYEGFIGMVSPMTTVAPNMNAVFHPKDTWNAVLNKKDVYGNKINFAERVSSVLMNPLLNTIAEARQKDRRIDNTVEAINRVVAANKDKLDSAAKTISVLNNFNTPVNGNNPMNILDYKDNKLLNAFTLIKSLNELEDIGGTKSKLYEDTMHTIQGLAEGTLSEEEMSNEVDKFIADPDNKSILDGNEDSKKVAAERLQKNAKYFMDMKKKVDEIQQMFANSPSMKNVDPRVAATLVYNTVAKDDYKNRLESILNELGTGSADTESTYTPNYAMRYDTKNSIKKAVAAREKEVAKADKEIEELSASNGYARTKIQQLEKQLENTTKEGERITIKEDIRKYNELIDSQNFQIQTLRESKDRLLGEKEDISKIGEGEDNKTSFTVNDILNADVRDMAYILDPKNKENFSKKKQAVIDKTIARLKQKDPEALRKINDAGILVSRIDDMETVYNKISNNDKLASTYFDAAEQSRGMAAWGESIQREIKKRYKDISDAYQNREENPEAFRNKVLEANSEVVEAYMNDHPKQAEAIKPYYDMLKFNDDVAAILNNSNYRYEDKMMVAQAIDRFQNSSNTMEEFMTKMENVIDTPDMYEGFVSKINEILSKVEQLGYLRDATIIENRKQRKEREAEEAKKKEEEKKKVDEAAKNAAEKKVAEEKDKQEKQEDMGEVPGKNDNWTITGDVDLSMGEEPSEEPQKDETNNEKTTAPVTQNVKTILGDGSGDMSITAGEMWNGTGDNAKKGKFTMTKMEGEISFDTNDKHDVLSIASDEYEVTPETSEHEENAVFEASSMKKKGDDWYFVGNFVGTNKTTEVKAKKSFDIEKAIERQQKARETELAAKGTDVGNVNIIDNGDSVQGVSASIDAQINNTDPNGKEVHMSETNVDADDLNGTGEHNTEANVTTLSGNAMSRYEPDPLAKDGKLVNKKGKDDRKQMDEYYAWMDAAGIKLQNIIDQELGRILRRNPNAKVKFMSVRPESNATNDSAMQKHYMLVLDYDNSINKGITAIHNDKNGGVIESNGKKYLVIGVAGFAKKNFAQKSLYDVLTNPIAPTYKNSTGEPLGLLVKPKKEFFETHPNERFYVNENLSTEIVPYTLIPGYIVKQGLNDSNTEFRSVRELLADKERNPMGYDMQSVAWGIQELTKFLTVGTSVDNVMVPRNTIRNAGSAFVFIPASNGKLIPSYLKVLKYNEMKDGVLKDKVERLLQDVVSPDYATRYQAVMDLCNIFYFDKDGDNILLKKTKAEVSLVHDGKVQKTFTLDSNFDRMEFMKAIEDMNPRVNITARVLQSQKLLKEYDEAGALMTDIAMFGTAGSSYSIYGLDGEGNMLKPKQIVNEIPKATVNSDFKNENKSQVIYKHQYYTRREDDGMYYLNGEPVTDERIIKQLDYNKMIIDNQLSPIKNEGVWEYFILKEGEHPEAIKVNRNTKEVKNVSEETAKEIIQKIEEETAKKQRDTEAQKQLKTLSLHDVKIDLTGDSETTRFIIDPETGEMVADNTVDETPTTKEEKKTEKKTKEVKRESEEKKEGKMTPIGGNSPSTQTFAELYGKKAYRMNILKLIKGKWKDAPTIPAQLEKFLRDKDVEVDSIGTSRDDIDAWMKTIEDCR</sequence>
<proteinExistence type="predicted"/>
<dbReference type="PANTHER" id="PTHR34491:SF104">
    <property type="entry name" value="UBIQUITINATION NETWORK SIGNALING PROTEIN ACRB"/>
    <property type="match status" value="1"/>
</dbReference>
<protein>
    <submittedName>
        <fullName evidence="3">Uncharacterized protein</fullName>
    </submittedName>
</protein>
<feature type="region of interest" description="Disordered" evidence="2">
    <location>
        <begin position="1645"/>
        <end position="1667"/>
    </location>
</feature>
<evidence type="ECO:0000256" key="1">
    <source>
        <dbReference type="SAM" id="Coils"/>
    </source>
</evidence>
<feature type="region of interest" description="Disordered" evidence="2">
    <location>
        <begin position="1360"/>
        <end position="1448"/>
    </location>
</feature>
<feature type="region of interest" description="Disordered" evidence="2">
    <location>
        <begin position="2233"/>
        <end position="2274"/>
    </location>
</feature>